<comment type="caution">
    <text evidence="2">The sequence shown here is derived from an EMBL/GenBank/DDBJ whole genome shotgun (WGS) entry which is preliminary data.</text>
</comment>
<dbReference type="RefSeq" id="WP_136932273.1">
    <property type="nucleotide sequence ID" value="NZ_SSMQ01000034.1"/>
</dbReference>
<keyword evidence="3" id="KW-1185">Reference proteome</keyword>
<dbReference type="OrthoDB" id="9769602at2"/>
<proteinExistence type="predicted"/>
<dbReference type="SUPFAM" id="SSF53335">
    <property type="entry name" value="S-adenosyl-L-methionine-dependent methyltransferases"/>
    <property type="match status" value="1"/>
</dbReference>
<organism evidence="2 3">
    <name type="scientific">Polyangium fumosum</name>
    <dbReference type="NCBI Taxonomy" id="889272"/>
    <lineage>
        <taxon>Bacteria</taxon>
        <taxon>Pseudomonadati</taxon>
        <taxon>Myxococcota</taxon>
        <taxon>Polyangia</taxon>
        <taxon>Polyangiales</taxon>
        <taxon>Polyangiaceae</taxon>
        <taxon>Polyangium</taxon>
    </lineage>
</organism>
<feature type="region of interest" description="Disordered" evidence="1">
    <location>
        <begin position="233"/>
        <end position="270"/>
    </location>
</feature>
<sequence>MKTSLLVGQSPLDMIPRVLDEIVGSRILDVGCGVGVYGFMLRHRWQDTPIGFRQVREYDRRDPRLDEPELLSGCDLTVHNLRRTSHHRSYDELALASADALPYPDDYVDTLLCIEVLEHLDKPAALRALRDFERIARKRIVITVPRESLDPHTGHDERPFLRLDTPDPDVQAWTFAETHRSAFTPSELRSLGFRCGRKVEPGPRAPLQLAMALWQTYGPPGGQLLAVKDLDKPERTHRGALPPPPATTEGFPDYRPAERRPAHTPAAEVG</sequence>
<keyword evidence="2" id="KW-0489">Methyltransferase</keyword>
<gene>
    <name evidence="2" type="ORF">E8A74_28670</name>
</gene>
<reference evidence="2 3" key="1">
    <citation type="submission" date="2019-04" db="EMBL/GenBank/DDBJ databases">
        <authorList>
            <person name="Li Y."/>
            <person name="Wang J."/>
        </authorList>
    </citation>
    <scope>NUCLEOTIDE SEQUENCE [LARGE SCALE GENOMIC DNA]</scope>
    <source>
        <strain evidence="2 3">DSM 14668</strain>
    </source>
</reference>
<evidence type="ECO:0000313" key="3">
    <source>
        <dbReference type="Proteomes" id="UP000309215"/>
    </source>
</evidence>
<evidence type="ECO:0000256" key="1">
    <source>
        <dbReference type="SAM" id="MobiDB-lite"/>
    </source>
</evidence>
<evidence type="ECO:0000313" key="2">
    <source>
        <dbReference type="EMBL" id="TKD02468.1"/>
    </source>
</evidence>
<dbReference type="GO" id="GO:0032259">
    <property type="term" value="P:methylation"/>
    <property type="evidence" value="ECO:0007669"/>
    <property type="project" value="UniProtKB-KW"/>
</dbReference>
<dbReference type="Proteomes" id="UP000309215">
    <property type="component" value="Unassembled WGS sequence"/>
</dbReference>
<accession>A0A4U1J5D2</accession>
<dbReference type="InterPro" id="IPR029063">
    <property type="entry name" value="SAM-dependent_MTases_sf"/>
</dbReference>
<protein>
    <submittedName>
        <fullName evidence="2">Class I SAM-dependent methyltransferase</fullName>
    </submittedName>
</protein>
<dbReference type="AlphaFoldDB" id="A0A4U1J5D2"/>
<dbReference type="GO" id="GO:0008168">
    <property type="term" value="F:methyltransferase activity"/>
    <property type="evidence" value="ECO:0007669"/>
    <property type="project" value="UniProtKB-KW"/>
</dbReference>
<keyword evidence="2" id="KW-0808">Transferase</keyword>
<dbReference type="Pfam" id="PF13489">
    <property type="entry name" value="Methyltransf_23"/>
    <property type="match status" value="1"/>
</dbReference>
<dbReference type="Gene3D" id="3.40.50.150">
    <property type="entry name" value="Vaccinia Virus protein VP39"/>
    <property type="match status" value="1"/>
</dbReference>
<dbReference type="EMBL" id="SSMQ01000034">
    <property type="protein sequence ID" value="TKD02468.1"/>
    <property type="molecule type" value="Genomic_DNA"/>
</dbReference>
<name>A0A4U1J5D2_9BACT</name>